<proteinExistence type="predicted"/>
<dbReference type="EMBL" id="CP017782">
    <property type="protein sequence ID" value="AOZ71307.1"/>
    <property type="molecule type" value="Genomic_DNA"/>
</dbReference>
<feature type="compositionally biased region" description="Polar residues" evidence="1">
    <location>
        <begin position="186"/>
        <end position="196"/>
    </location>
</feature>
<geneLocation type="plasmid" evidence="3">
    <name>pej01</name>
</geneLocation>
<dbReference type="Proteomes" id="UP000176562">
    <property type="component" value="Plasmid pEJ01"/>
</dbReference>
<organism evidence="2 3">
    <name type="scientific">Rhodobacter xanthinilyticus</name>
    <dbReference type="NCBI Taxonomy" id="1850250"/>
    <lineage>
        <taxon>Bacteria</taxon>
        <taxon>Pseudomonadati</taxon>
        <taxon>Pseudomonadota</taxon>
        <taxon>Alphaproteobacteria</taxon>
        <taxon>Rhodobacterales</taxon>
        <taxon>Rhodobacter group</taxon>
        <taxon>Rhodobacter</taxon>
    </lineage>
</organism>
<dbReference type="KEGG" id="rhp:LPB142_17800"/>
<keyword evidence="3" id="KW-1185">Reference proteome</keyword>
<name>A0A1D9MHH3_9RHOB</name>
<evidence type="ECO:0000313" key="2">
    <source>
        <dbReference type="EMBL" id="AOZ71307.1"/>
    </source>
</evidence>
<gene>
    <name evidence="2" type="ORF">LPB142_17800</name>
</gene>
<feature type="compositionally biased region" description="Basic and acidic residues" evidence="1">
    <location>
        <begin position="156"/>
        <end position="182"/>
    </location>
</feature>
<keyword evidence="2" id="KW-0614">Plasmid</keyword>
<sequence>MWHPSLPRWRRARAIFLHTPEIISLLCESFQIALALCLFEFFDALKTRPASLGGWLALQGSGACAFDRLRSLSGLAPRLQFRVTLHVLRSCSNRKRRRVHGSNSGVFRQRLVLRGLQEFPHAPPFAAPSFLHRYQKHWASEGQSHLRADGPVLQRQHDHEHANHKIQCEKEDDPKDSDKGGEHCGSQMSAVDITSV</sequence>
<accession>A0A1D9MHH3</accession>
<evidence type="ECO:0000256" key="1">
    <source>
        <dbReference type="SAM" id="MobiDB-lite"/>
    </source>
</evidence>
<evidence type="ECO:0000313" key="3">
    <source>
        <dbReference type="Proteomes" id="UP000176562"/>
    </source>
</evidence>
<reference evidence="2 3" key="1">
    <citation type="submission" date="2016-10" db="EMBL/GenBank/DDBJ databases">
        <title>Rhodobacter sp. LPB0142, isolated from sea water.</title>
        <authorList>
            <person name="Kim E."/>
            <person name="Yi H."/>
        </authorList>
    </citation>
    <scope>NUCLEOTIDE SEQUENCE [LARGE SCALE GENOMIC DNA]</scope>
    <source>
        <strain evidence="2 3">LPB0142</strain>
        <plasmid evidence="3">Plasmid pej01</plasmid>
    </source>
</reference>
<dbReference type="AlphaFoldDB" id="A0A1D9MHH3"/>
<protein>
    <submittedName>
        <fullName evidence="2">Uncharacterized protein</fullName>
    </submittedName>
</protein>
<feature type="region of interest" description="Disordered" evidence="1">
    <location>
        <begin position="156"/>
        <end position="196"/>
    </location>
</feature>